<keyword evidence="4" id="KW-1185">Reference proteome</keyword>
<keyword evidence="3" id="KW-0378">Hydrolase</keyword>
<dbReference type="PANTHER" id="PTHR35562">
    <property type="entry name" value="DNA ENDONUCLEASE SMRA-RELATED"/>
    <property type="match status" value="1"/>
</dbReference>
<keyword evidence="3" id="KW-0540">Nuclease</keyword>
<dbReference type="InterPro" id="IPR002625">
    <property type="entry name" value="Smr_dom"/>
</dbReference>
<accession>A0A7W6H019</accession>
<keyword evidence="3" id="KW-0255">Endonuclease</keyword>
<feature type="domain" description="Smr" evidence="2">
    <location>
        <begin position="107"/>
        <end position="197"/>
    </location>
</feature>
<dbReference type="InterPro" id="IPR036063">
    <property type="entry name" value="Smr_dom_sf"/>
</dbReference>
<dbReference type="AlphaFoldDB" id="A0A7W6H019"/>
<sequence>MKRGQLSAEDQELWDRVRASAQRMKRSNLEPQRFDPDSSLPAPAVASPRNIRKAQSLILGKPNPPSRGTTHNLAPAIHDQIRQAPVQMDQKSFGKLKRGKLRPEGKLDLHGMTLDRAHPALMRFVMSAHSQGKRLILVVTGKGKQRDEGGPIPVRHGVLRHQVPQWLAMQPMKSVVLQIAQAHISHGGGGAYYVYLRRHR</sequence>
<dbReference type="PANTHER" id="PTHR35562:SF2">
    <property type="entry name" value="DNA ENDONUCLEASE SMRA-RELATED"/>
    <property type="match status" value="1"/>
</dbReference>
<evidence type="ECO:0000259" key="2">
    <source>
        <dbReference type="PROSITE" id="PS50828"/>
    </source>
</evidence>
<dbReference type="RefSeq" id="WP_184564891.1">
    <property type="nucleotide sequence ID" value="NZ_JACIEI010000004.1"/>
</dbReference>
<proteinExistence type="predicted"/>
<organism evidence="3 4">
    <name type="scientific">Sulfitobacter undariae</name>
    <dbReference type="NCBI Taxonomy" id="1563671"/>
    <lineage>
        <taxon>Bacteria</taxon>
        <taxon>Pseudomonadati</taxon>
        <taxon>Pseudomonadota</taxon>
        <taxon>Alphaproteobacteria</taxon>
        <taxon>Rhodobacterales</taxon>
        <taxon>Roseobacteraceae</taxon>
        <taxon>Sulfitobacter</taxon>
    </lineage>
</organism>
<comment type="caution">
    <text evidence="3">The sequence shown here is derived from an EMBL/GenBank/DDBJ whole genome shotgun (WGS) entry which is preliminary data.</text>
</comment>
<dbReference type="Proteomes" id="UP000530268">
    <property type="component" value="Unassembled WGS sequence"/>
</dbReference>
<feature type="region of interest" description="Disordered" evidence="1">
    <location>
        <begin position="19"/>
        <end position="49"/>
    </location>
</feature>
<dbReference type="EMBL" id="JACIEI010000004">
    <property type="protein sequence ID" value="MBB3994145.1"/>
    <property type="molecule type" value="Genomic_DNA"/>
</dbReference>
<dbReference type="SUPFAM" id="SSF160443">
    <property type="entry name" value="SMR domain-like"/>
    <property type="match status" value="1"/>
</dbReference>
<evidence type="ECO:0000313" key="4">
    <source>
        <dbReference type="Proteomes" id="UP000530268"/>
    </source>
</evidence>
<name>A0A7W6H019_9RHOB</name>
<dbReference type="Gene3D" id="3.30.1370.110">
    <property type="match status" value="1"/>
</dbReference>
<evidence type="ECO:0000313" key="3">
    <source>
        <dbReference type="EMBL" id="MBB3994145.1"/>
    </source>
</evidence>
<reference evidence="3 4" key="1">
    <citation type="submission" date="2020-08" db="EMBL/GenBank/DDBJ databases">
        <title>Genomic Encyclopedia of Type Strains, Phase IV (KMG-IV): sequencing the most valuable type-strain genomes for metagenomic binning, comparative biology and taxonomic classification.</title>
        <authorList>
            <person name="Goeker M."/>
        </authorList>
    </citation>
    <scope>NUCLEOTIDE SEQUENCE [LARGE SCALE GENOMIC DNA]</scope>
    <source>
        <strain evidence="3 4">DSM 102234</strain>
    </source>
</reference>
<dbReference type="GO" id="GO:0004519">
    <property type="term" value="F:endonuclease activity"/>
    <property type="evidence" value="ECO:0007669"/>
    <property type="project" value="UniProtKB-KW"/>
</dbReference>
<dbReference type="PROSITE" id="PS50828">
    <property type="entry name" value="SMR"/>
    <property type="match status" value="1"/>
</dbReference>
<gene>
    <name evidence="3" type="ORF">GGR95_001786</name>
</gene>
<evidence type="ECO:0000256" key="1">
    <source>
        <dbReference type="SAM" id="MobiDB-lite"/>
    </source>
</evidence>
<protein>
    <submittedName>
        <fullName evidence="3">DNA-nicking Smr family endonuclease</fullName>
    </submittedName>
</protein>
<dbReference type="Pfam" id="PF01713">
    <property type="entry name" value="Smr"/>
    <property type="match status" value="1"/>
</dbReference>